<protein>
    <recommendedName>
        <fullName evidence="9">SAM domain-containing protein</fullName>
    </recommendedName>
</protein>
<feature type="region of interest" description="Disordered" evidence="7">
    <location>
        <begin position="469"/>
        <end position="510"/>
    </location>
</feature>
<dbReference type="InterPro" id="IPR001660">
    <property type="entry name" value="SAM"/>
</dbReference>
<evidence type="ECO:0000256" key="1">
    <source>
        <dbReference type="ARBA" id="ARBA00004141"/>
    </source>
</evidence>
<feature type="compositionally biased region" description="Low complexity" evidence="7">
    <location>
        <begin position="127"/>
        <end position="143"/>
    </location>
</feature>
<feature type="compositionally biased region" description="Basic residues" evidence="7">
    <location>
        <begin position="215"/>
        <end position="226"/>
    </location>
</feature>
<feature type="region of interest" description="Disordered" evidence="7">
    <location>
        <begin position="38"/>
        <end position="289"/>
    </location>
</feature>
<evidence type="ECO:0000256" key="4">
    <source>
        <dbReference type="ARBA" id="ARBA00022692"/>
    </source>
</evidence>
<feature type="compositionally biased region" description="Pro residues" evidence="7">
    <location>
        <begin position="355"/>
        <end position="371"/>
    </location>
</feature>
<feature type="compositionally biased region" description="Polar residues" evidence="7">
    <location>
        <begin position="229"/>
        <end position="251"/>
    </location>
</feature>
<dbReference type="CDD" id="cd09487">
    <property type="entry name" value="SAM_superfamily"/>
    <property type="match status" value="1"/>
</dbReference>
<keyword evidence="4 8" id="KW-0812">Transmembrane</keyword>
<keyword evidence="6 8" id="KW-0472">Membrane</keyword>
<evidence type="ECO:0000313" key="11">
    <source>
        <dbReference type="Proteomes" id="UP000041254"/>
    </source>
</evidence>
<gene>
    <name evidence="10" type="ORF">Vbra_7299</name>
</gene>
<dbReference type="Proteomes" id="UP000041254">
    <property type="component" value="Unassembled WGS sequence"/>
</dbReference>
<keyword evidence="3" id="KW-0813">Transport</keyword>
<organism evidence="10 11">
    <name type="scientific">Vitrella brassicaformis (strain CCMP3155)</name>
    <dbReference type="NCBI Taxonomy" id="1169540"/>
    <lineage>
        <taxon>Eukaryota</taxon>
        <taxon>Sar</taxon>
        <taxon>Alveolata</taxon>
        <taxon>Colpodellida</taxon>
        <taxon>Vitrellaceae</taxon>
        <taxon>Vitrella</taxon>
    </lineage>
</organism>
<name>A0A0G4EF79_VITBC</name>
<evidence type="ECO:0000256" key="7">
    <source>
        <dbReference type="SAM" id="MobiDB-lite"/>
    </source>
</evidence>
<comment type="similarity">
    <text evidence="2">Belongs to the major facilitator superfamily. Folate-biopterin transporter (TC 2.A.71) family.</text>
</comment>
<keyword evidence="5 8" id="KW-1133">Transmembrane helix</keyword>
<dbReference type="EMBL" id="CDMY01000224">
    <property type="protein sequence ID" value="CEL94626.1"/>
    <property type="molecule type" value="Genomic_DNA"/>
</dbReference>
<feature type="compositionally biased region" description="Polar residues" evidence="7">
    <location>
        <begin position="1"/>
        <end position="13"/>
    </location>
</feature>
<feature type="region of interest" description="Disordered" evidence="7">
    <location>
        <begin position="353"/>
        <end position="382"/>
    </location>
</feature>
<feature type="compositionally biased region" description="Polar residues" evidence="7">
    <location>
        <begin position="445"/>
        <end position="454"/>
    </location>
</feature>
<accession>A0A0G4EF79</accession>
<evidence type="ECO:0000256" key="8">
    <source>
        <dbReference type="SAM" id="Phobius"/>
    </source>
</evidence>
<dbReference type="Gene3D" id="1.10.150.50">
    <property type="entry name" value="Transcription Factor, Ets-1"/>
    <property type="match status" value="1"/>
</dbReference>
<dbReference type="Pfam" id="PF03092">
    <property type="entry name" value="BT1"/>
    <property type="match status" value="1"/>
</dbReference>
<dbReference type="InterPro" id="IPR036259">
    <property type="entry name" value="MFS_trans_sf"/>
</dbReference>
<dbReference type="PANTHER" id="PTHR31585">
    <property type="entry name" value="FOLATE-BIOPTERIN TRANSPORTER 1, CHLOROPLASTIC"/>
    <property type="match status" value="1"/>
</dbReference>
<feature type="compositionally biased region" description="Low complexity" evidence="7">
    <location>
        <begin position="264"/>
        <end position="279"/>
    </location>
</feature>
<evidence type="ECO:0000259" key="9">
    <source>
        <dbReference type="PROSITE" id="PS50105"/>
    </source>
</evidence>
<dbReference type="SUPFAM" id="SSF103473">
    <property type="entry name" value="MFS general substrate transporter"/>
    <property type="match status" value="1"/>
</dbReference>
<feature type="compositionally biased region" description="Basic and acidic residues" evidence="7">
    <location>
        <begin position="38"/>
        <end position="49"/>
    </location>
</feature>
<dbReference type="SUPFAM" id="SSF47769">
    <property type="entry name" value="SAM/Pointed domain"/>
    <property type="match status" value="1"/>
</dbReference>
<feature type="compositionally biased region" description="Pro residues" evidence="7">
    <location>
        <begin position="103"/>
        <end position="113"/>
    </location>
</feature>
<dbReference type="PROSITE" id="PS50105">
    <property type="entry name" value="SAM_DOMAIN"/>
    <property type="match status" value="1"/>
</dbReference>
<dbReference type="InParanoid" id="A0A0G4EF79"/>
<evidence type="ECO:0000256" key="3">
    <source>
        <dbReference type="ARBA" id="ARBA00022448"/>
    </source>
</evidence>
<dbReference type="VEuPathDB" id="CryptoDB:Vbra_7299"/>
<feature type="domain" description="SAM" evidence="9">
    <location>
        <begin position="291"/>
        <end position="336"/>
    </location>
</feature>
<dbReference type="PANTHER" id="PTHR31585:SF51">
    <property type="entry name" value="TRANSPORTER, PUTATIVE-RELATED"/>
    <property type="match status" value="1"/>
</dbReference>
<dbReference type="GO" id="GO:0016020">
    <property type="term" value="C:membrane"/>
    <property type="evidence" value="ECO:0007669"/>
    <property type="project" value="UniProtKB-SubCell"/>
</dbReference>
<evidence type="ECO:0000256" key="5">
    <source>
        <dbReference type="ARBA" id="ARBA00022989"/>
    </source>
</evidence>
<feature type="region of interest" description="Disordered" evidence="7">
    <location>
        <begin position="1"/>
        <end position="20"/>
    </location>
</feature>
<comment type="subcellular location">
    <subcellularLocation>
        <location evidence="1">Membrane</location>
        <topology evidence="1">Multi-pass membrane protein</topology>
    </subcellularLocation>
</comment>
<evidence type="ECO:0000256" key="2">
    <source>
        <dbReference type="ARBA" id="ARBA00007015"/>
    </source>
</evidence>
<dbReference type="AlphaFoldDB" id="A0A0G4EF79"/>
<dbReference type="OrthoDB" id="1919336at2759"/>
<keyword evidence="11" id="KW-1185">Reference proteome</keyword>
<evidence type="ECO:0000256" key="6">
    <source>
        <dbReference type="ARBA" id="ARBA00023136"/>
    </source>
</evidence>
<evidence type="ECO:0000313" key="10">
    <source>
        <dbReference type="EMBL" id="CEL94626.1"/>
    </source>
</evidence>
<reference evidence="10 11" key="1">
    <citation type="submission" date="2014-11" db="EMBL/GenBank/DDBJ databases">
        <authorList>
            <person name="Zhu J."/>
            <person name="Qi W."/>
            <person name="Song R."/>
        </authorList>
    </citation>
    <scope>NUCLEOTIDE SEQUENCE [LARGE SCALE GENOMIC DNA]</scope>
</reference>
<dbReference type="SMART" id="SM00454">
    <property type="entry name" value="SAM"/>
    <property type="match status" value="1"/>
</dbReference>
<proteinExistence type="inferred from homology"/>
<feature type="transmembrane region" description="Helical" evidence="8">
    <location>
        <begin position="738"/>
        <end position="757"/>
    </location>
</feature>
<sequence length="872" mass="94129">MSRVRSSSASPTASHELAKDAAKMEARLSLLREIMEQEKKKKDILRGGKDSLWQSASDKKPLTKGYIETVMKSGPDTQQPKQQRQPTDRSSSAGKTRTDRSLPPGPVFNPPPAAAAAKNETTLQKDSSAALRGRSRGRVVSPSRGGGGGLGNVRAPPKRPTGLERVLQNGSARSKTGFHRHSPSASVHVWPAGTKGSPLDSLLESTVANPPRPARPTRSRGGHRPRNATAASKSDDNINISTRGSARARSTTQDKRGWDVTGASGTTSTTPMRTTQKSTASSQSGATAMDADSREVETFLLKCGLSRYLTAFLDNGFDCMEVLEEMTEEHMKAIGIALGHRIKLRKYLRQVSRAPPVPCSPPLPPRAPPSPPEHKRKATEEAANCHAAADVGGQCGGALLEGAVDEEANARDFQRAVEEWRSGKAAPPSGEHLGSTDAPLLPGATNGTTTSPSAFWAATGNQHWVTTAANSAASASGGKRPLTPAAEETPSMSSASECRGPTETPTKSSAQSQEKVSCYTCFKQFYVERGDMEEDATDKHFCAPDCEALYHEGQLAARKRSLSMERTARQLQQRLQDLQIDEQQDLRGDSELSASLMWDISASLQHADSLTYSQSVVPFSMAIPHGKAEAEEEPAHVCEDGEEGDAGKHHDEQEEFYRRLETLYGRDFLRLLWSIQLFVKGTIWQYLKLVPLSYFRALGLDGVSYQTSMTIALTPWAMKGLFGVVTDTQPIGGYHAKWYMFIANVVGVIGLLGLATLPHSIARRQVWSVGGFLFLGQLQPAIQDMLCDGKYTEMMAMRQGAGGEIVTFVWFLSVCGDVIASATVGPISDYVGADLVFWICLPLSLQSDLPHPEGMAAGGENTAPKWQQTASG</sequence>
<feature type="region of interest" description="Disordered" evidence="7">
    <location>
        <begin position="420"/>
        <end position="454"/>
    </location>
</feature>
<feature type="compositionally biased region" description="Polar residues" evidence="7">
    <location>
        <begin position="75"/>
        <end position="95"/>
    </location>
</feature>
<dbReference type="Pfam" id="PF00536">
    <property type="entry name" value="SAM_1"/>
    <property type="match status" value="1"/>
</dbReference>
<dbReference type="InterPro" id="IPR013761">
    <property type="entry name" value="SAM/pointed_sf"/>
</dbReference>
<dbReference type="InterPro" id="IPR039309">
    <property type="entry name" value="BT1"/>
</dbReference>